<dbReference type="Gene3D" id="1.20.1250.20">
    <property type="entry name" value="MFS general substrate transporter like domains"/>
    <property type="match status" value="1"/>
</dbReference>
<dbReference type="Proteomes" id="UP000076874">
    <property type="component" value="Unassembled WGS sequence"/>
</dbReference>
<dbReference type="PANTHER" id="PTHR23502">
    <property type="entry name" value="MAJOR FACILITATOR SUPERFAMILY"/>
    <property type="match status" value="1"/>
</dbReference>
<dbReference type="GO" id="GO:0005886">
    <property type="term" value="C:plasma membrane"/>
    <property type="evidence" value="ECO:0007669"/>
    <property type="project" value="TreeGrafter"/>
</dbReference>
<feature type="transmembrane region" description="Helical" evidence="5">
    <location>
        <begin position="197"/>
        <end position="219"/>
    </location>
</feature>
<dbReference type="PROSITE" id="PS50850">
    <property type="entry name" value="MFS"/>
    <property type="match status" value="1"/>
</dbReference>
<keyword evidence="2 5" id="KW-0812">Transmembrane</keyword>
<evidence type="ECO:0000256" key="5">
    <source>
        <dbReference type="SAM" id="Phobius"/>
    </source>
</evidence>
<feature type="transmembrane region" description="Helical" evidence="5">
    <location>
        <begin position="402"/>
        <end position="421"/>
    </location>
</feature>
<accession>A0A167P291</accession>
<dbReference type="AlphaFoldDB" id="A0A167P291"/>
<organism evidence="7 8">
    <name type="scientific">Niveomyces insectorum RCEF 264</name>
    <dbReference type="NCBI Taxonomy" id="1081102"/>
    <lineage>
        <taxon>Eukaryota</taxon>
        <taxon>Fungi</taxon>
        <taxon>Dikarya</taxon>
        <taxon>Ascomycota</taxon>
        <taxon>Pezizomycotina</taxon>
        <taxon>Sordariomycetes</taxon>
        <taxon>Hypocreomycetidae</taxon>
        <taxon>Hypocreales</taxon>
        <taxon>Cordycipitaceae</taxon>
        <taxon>Niveomyces</taxon>
    </lineage>
</organism>
<evidence type="ECO:0000256" key="1">
    <source>
        <dbReference type="ARBA" id="ARBA00004141"/>
    </source>
</evidence>
<comment type="caution">
    <text evidence="7">The sequence shown here is derived from an EMBL/GenBank/DDBJ whole genome shotgun (WGS) entry which is preliminary data.</text>
</comment>
<feature type="transmembrane region" description="Helical" evidence="5">
    <location>
        <begin position="441"/>
        <end position="462"/>
    </location>
</feature>
<feature type="transmembrane region" description="Helical" evidence="5">
    <location>
        <begin position="536"/>
        <end position="558"/>
    </location>
</feature>
<feature type="transmembrane region" description="Helical" evidence="5">
    <location>
        <begin position="376"/>
        <end position="395"/>
    </location>
</feature>
<protein>
    <submittedName>
        <fullName evidence="7">Major facilitator superfamily domain, general substrate transporter</fullName>
    </submittedName>
</protein>
<dbReference type="STRING" id="1081102.A0A167P291"/>
<dbReference type="OrthoDB" id="4860360at2759"/>
<dbReference type="InterPro" id="IPR011701">
    <property type="entry name" value="MFS"/>
</dbReference>
<dbReference type="InterPro" id="IPR036259">
    <property type="entry name" value="MFS_trans_sf"/>
</dbReference>
<feature type="transmembrane region" description="Helical" evidence="5">
    <location>
        <begin position="167"/>
        <end position="190"/>
    </location>
</feature>
<feature type="transmembrane region" description="Helical" evidence="5">
    <location>
        <begin position="474"/>
        <end position="496"/>
    </location>
</feature>
<keyword evidence="8" id="KW-1185">Reference proteome</keyword>
<dbReference type="SUPFAM" id="SSF103473">
    <property type="entry name" value="MFS general substrate transporter"/>
    <property type="match status" value="1"/>
</dbReference>
<dbReference type="Pfam" id="PF07690">
    <property type="entry name" value="MFS_1"/>
    <property type="match status" value="1"/>
</dbReference>
<evidence type="ECO:0000256" key="3">
    <source>
        <dbReference type="ARBA" id="ARBA00022989"/>
    </source>
</evidence>
<evidence type="ECO:0000313" key="7">
    <source>
        <dbReference type="EMBL" id="OAA56210.1"/>
    </source>
</evidence>
<evidence type="ECO:0000259" key="6">
    <source>
        <dbReference type="PROSITE" id="PS50850"/>
    </source>
</evidence>
<keyword evidence="3 5" id="KW-1133">Transmembrane helix</keyword>
<evidence type="ECO:0000256" key="2">
    <source>
        <dbReference type="ARBA" id="ARBA00022692"/>
    </source>
</evidence>
<feature type="transmembrane region" description="Helical" evidence="5">
    <location>
        <begin position="225"/>
        <end position="246"/>
    </location>
</feature>
<proteinExistence type="predicted"/>
<dbReference type="GO" id="GO:0022857">
    <property type="term" value="F:transmembrane transporter activity"/>
    <property type="evidence" value="ECO:0007669"/>
    <property type="project" value="InterPro"/>
</dbReference>
<gene>
    <name evidence="7" type="ORF">SPI_07821</name>
</gene>
<comment type="subcellular location">
    <subcellularLocation>
        <location evidence="1">Membrane</location>
        <topology evidence="1">Multi-pass membrane protein</topology>
    </subcellularLocation>
</comment>
<dbReference type="PANTHER" id="PTHR23502:SF20">
    <property type="entry name" value="TRANSPORTER, PUTATIVE (AFU_ORTHOLOGUE AFUA_6G13880)-RELATED"/>
    <property type="match status" value="1"/>
</dbReference>
<name>A0A167P291_9HYPO</name>
<sequence>MAWGLLEVPGVQDVPGTVVLSDRSDIPSEFEQIPRHLLKHGKGKFANVVLAPQPTDSPNDPLNWPTWRKDLVLLITGLSAGVVGAYGPMLSPGFETISAQLGIGVPALGHMTAWVVLTIGLSLFLFNPIAKKIGRRPVYLACSIIMLSSSIWGGVAGNYNSFLASRIWGGLGMAPYEVLVQCTIADMYFVHQRATRIAVWNMFLLCGISGGSLISGYIIQNQGWQWTFIWCAIFFGALLPLVFFFVPETAYVRPPLVHRFAGYHLNRTMTPDKAAGLELEKTEMSEMKGVSDEKETVTVAPAKTAFSAVGDSGAAAENGIPADTAEKKHTYWRSLRVFTGIYSHTPLVRILVRPVVVFFYPAVFWAFLMYGATSSWIVVFSVVNASIFTKAPYNFTVSQTGLISLAPLIATLLGEVASGPLNDWLSVRLAERNNGVYEPEFRLPLVIVPLILGAAGFYGFGATVHYKTHWSGPVLCFGLANAALAFLNSSVFPYVLDAHSDLSEEAFVAINARNFLTFGVTYFVNNWVDNSGALNVFNVLGSVYVGVVLTTIPLWIYGKRARHFIASKKFVQRFLQEE</sequence>
<evidence type="ECO:0000256" key="4">
    <source>
        <dbReference type="ARBA" id="ARBA00023136"/>
    </source>
</evidence>
<reference evidence="7 8" key="1">
    <citation type="journal article" date="2016" name="Genome Biol. Evol.">
        <title>Divergent and convergent evolution of fungal pathogenicity.</title>
        <authorList>
            <person name="Shang Y."/>
            <person name="Xiao G."/>
            <person name="Zheng P."/>
            <person name="Cen K."/>
            <person name="Zhan S."/>
            <person name="Wang C."/>
        </authorList>
    </citation>
    <scope>NUCLEOTIDE SEQUENCE [LARGE SCALE GENOMIC DNA]</scope>
    <source>
        <strain evidence="7 8">RCEF 264</strain>
    </source>
</reference>
<feature type="transmembrane region" description="Helical" evidence="5">
    <location>
        <begin position="71"/>
        <end position="89"/>
    </location>
</feature>
<feature type="transmembrane region" description="Helical" evidence="5">
    <location>
        <begin position="138"/>
        <end position="155"/>
    </location>
</feature>
<feature type="transmembrane region" description="Helical" evidence="5">
    <location>
        <begin position="101"/>
        <end position="126"/>
    </location>
</feature>
<keyword evidence="4 5" id="KW-0472">Membrane</keyword>
<evidence type="ECO:0000313" key="8">
    <source>
        <dbReference type="Proteomes" id="UP000076874"/>
    </source>
</evidence>
<feature type="domain" description="Major facilitator superfamily (MFS) profile" evidence="6">
    <location>
        <begin position="65"/>
        <end position="578"/>
    </location>
</feature>
<dbReference type="InterPro" id="IPR020846">
    <property type="entry name" value="MFS_dom"/>
</dbReference>
<dbReference type="EMBL" id="AZHD01000017">
    <property type="protein sequence ID" value="OAA56210.1"/>
    <property type="molecule type" value="Genomic_DNA"/>
</dbReference>